<dbReference type="InParanoid" id="G3H3R2"/>
<dbReference type="AlphaFoldDB" id="G3H3R2"/>
<reference evidence="3" key="1">
    <citation type="journal article" date="2011" name="Nat. Biotechnol.">
        <title>The genomic sequence of the Chinese hamster ovary (CHO)-K1 cell line.</title>
        <authorList>
            <person name="Xu X."/>
            <person name="Nagarajan H."/>
            <person name="Lewis N.E."/>
            <person name="Pan S."/>
            <person name="Cai Z."/>
            <person name="Liu X."/>
            <person name="Chen W."/>
            <person name="Xie M."/>
            <person name="Wang W."/>
            <person name="Hammond S."/>
            <person name="Andersen M.R."/>
            <person name="Neff N."/>
            <person name="Passarelli B."/>
            <person name="Koh W."/>
            <person name="Fan H.C."/>
            <person name="Wang J."/>
            <person name="Gui Y."/>
            <person name="Lee K.H."/>
            <person name="Betenbaugh M.J."/>
            <person name="Quake S.R."/>
            <person name="Famili I."/>
            <person name="Palsson B.O."/>
            <person name="Wang J."/>
        </authorList>
    </citation>
    <scope>NUCLEOTIDE SEQUENCE [LARGE SCALE GENOMIC DNA]</scope>
    <source>
        <strain evidence="3">CHO K1 cell line</strain>
    </source>
</reference>
<protein>
    <submittedName>
        <fullName evidence="2">Uncharacterized protein</fullName>
    </submittedName>
</protein>
<dbReference type="Proteomes" id="UP000001075">
    <property type="component" value="Unassembled WGS sequence"/>
</dbReference>
<accession>G3H3R2</accession>
<evidence type="ECO:0000313" key="3">
    <source>
        <dbReference type="Proteomes" id="UP000001075"/>
    </source>
</evidence>
<evidence type="ECO:0000313" key="2">
    <source>
        <dbReference type="EMBL" id="EGW04536.1"/>
    </source>
</evidence>
<name>G3H3R2_CRIGR</name>
<dbReference type="EMBL" id="JH000130">
    <property type="protein sequence ID" value="EGW04536.1"/>
    <property type="molecule type" value="Genomic_DNA"/>
</dbReference>
<gene>
    <name evidence="2" type="ORF">I79_004891</name>
</gene>
<organism evidence="2 3">
    <name type="scientific">Cricetulus griseus</name>
    <name type="common">Chinese hamster</name>
    <name type="synonym">Cricetulus barabensis griseus</name>
    <dbReference type="NCBI Taxonomy" id="10029"/>
    <lineage>
        <taxon>Eukaryota</taxon>
        <taxon>Metazoa</taxon>
        <taxon>Chordata</taxon>
        <taxon>Craniata</taxon>
        <taxon>Vertebrata</taxon>
        <taxon>Euteleostomi</taxon>
        <taxon>Mammalia</taxon>
        <taxon>Eutheria</taxon>
        <taxon>Euarchontoglires</taxon>
        <taxon>Glires</taxon>
        <taxon>Rodentia</taxon>
        <taxon>Myomorpha</taxon>
        <taxon>Muroidea</taxon>
        <taxon>Cricetidae</taxon>
        <taxon>Cricetinae</taxon>
        <taxon>Cricetulus</taxon>
    </lineage>
</organism>
<sequence>MSAVQGGSKHSWPWEAQGSSLGPERQSLCSLPTFCLALFMFTFDQGSAASV</sequence>
<evidence type="ECO:0000256" key="1">
    <source>
        <dbReference type="SAM" id="MobiDB-lite"/>
    </source>
</evidence>
<proteinExistence type="predicted"/>
<feature type="region of interest" description="Disordered" evidence="1">
    <location>
        <begin position="1"/>
        <end position="24"/>
    </location>
</feature>